<dbReference type="SUPFAM" id="SSF52821">
    <property type="entry name" value="Rhodanese/Cell cycle control phosphatase"/>
    <property type="match status" value="1"/>
</dbReference>
<dbReference type="CDD" id="cd00158">
    <property type="entry name" value="RHOD"/>
    <property type="match status" value="1"/>
</dbReference>
<proteinExistence type="predicted"/>
<feature type="signal peptide" evidence="1">
    <location>
        <begin position="1"/>
        <end position="25"/>
    </location>
</feature>
<dbReference type="Gene3D" id="3.40.250.10">
    <property type="entry name" value="Rhodanese-like domain"/>
    <property type="match status" value="1"/>
</dbReference>
<dbReference type="SMART" id="SM00450">
    <property type="entry name" value="RHOD"/>
    <property type="match status" value="1"/>
</dbReference>
<dbReference type="OrthoDB" id="9781034at2"/>
<dbReference type="InterPro" id="IPR036873">
    <property type="entry name" value="Rhodanese-like_dom_sf"/>
</dbReference>
<reference evidence="4" key="1">
    <citation type="journal article" date="2002" name="EMBO Rep.">
        <title>The rhodanese/Cdc25 phosphatase superfamily. Sequence-structure-function relations.</title>
        <authorList>
            <person name="Bordo D."/>
            <person name="Bork P."/>
        </authorList>
    </citation>
    <scope>NUCLEOTIDE SEQUENCE</scope>
</reference>
<dbReference type="PANTHER" id="PTHR43031:SF1">
    <property type="entry name" value="PYRIDINE NUCLEOTIDE-DISULPHIDE OXIDOREDUCTASE"/>
    <property type="match status" value="1"/>
</dbReference>
<sequence length="125" mass="13035">MRKIMGLMSLLAALLPAASTPPVLAGEVTPSLVLPAGTRLVDVRTPAEWADGHLPGATLLPLDQLAARVASVLPDRNAPIVVYCRSGNRSGQAQRFLRSLGYTNVENGGGATSLAARLGKPLVRD</sequence>
<evidence type="ECO:0000256" key="1">
    <source>
        <dbReference type="SAM" id="SignalP"/>
    </source>
</evidence>
<dbReference type="Proteomes" id="UP000675920">
    <property type="component" value="Unplaced"/>
</dbReference>
<feature type="chain" id="PRO_5034646022" evidence="1">
    <location>
        <begin position="26"/>
        <end position="125"/>
    </location>
</feature>
<protein>
    <submittedName>
        <fullName evidence="4">Rhodanese-like domain-containing protein</fullName>
    </submittedName>
</protein>
<dbReference type="Pfam" id="PF00581">
    <property type="entry name" value="Rhodanese"/>
    <property type="match status" value="1"/>
</dbReference>
<evidence type="ECO:0000313" key="4">
    <source>
        <dbReference type="RefSeq" id="WP_034410991.1"/>
    </source>
</evidence>
<evidence type="ECO:0000313" key="3">
    <source>
        <dbReference type="Proteomes" id="UP000675920"/>
    </source>
</evidence>
<dbReference type="InterPro" id="IPR001763">
    <property type="entry name" value="Rhodanese-like_dom"/>
</dbReference>
<dbReference type="RefSeq" id="WP_034410991.1">
    <property type="nucleotide sequence ID" value="NZ_AXWS01000008.1"/>
</dbReference>
<organism evidence="3 4">
    <name type="scientific">Derxia gummosa DSM 723</name>
    <dbReference type="NCBI Taxonomy" id="1121388"/>
    <lineage>
        <taxon>Bacteria</taxon>
        <taxon>Pseudomonadati</taxon>
        <taxon>Pseudomonadota</taxon>
        <taxon>Betaproteobacteria</taxon>
        <taxon>Burkholderiales</taxon>
        <taxon>Alcaligenaceae</taxon>
        <taxon>Derxia</taxon>
    </lineage>
</organism>
<dbReference type="PANTHER" id="PTHR43031">
    <property type="entry name" value="FAD-DEPENDENT OXIDOREDUCTASE"/>
    <property type="match status" value="1"/>
</dbReference>
<keyword evidence="3" id="KW-1185">Reference proteome</keyword>
<reference evidence="4" key="2">
    <citation type="journal article" date="2007" name="IUBMB Life">
        <title>Common themes and variations in the rhodanese superfamily.</title>
        <authorList>
            <person name="Cipollone R."/>
            <person name="Ascenzi P."/>
            <person name="Visca P."/>
        </authorList>
    </citation>
    <scope>NUCLEOTIDE SEQUENCE</scope>
</reference>
<dbReference type="AlphaFoldDB" id="A0A8B6X7V4"/>
<evidence type="ECO:0000259" key="2">
    <source>
        <dbReference type="PROSITE" id="PS50206"/>
    </source>
</evidence>
<keyword evidence="1" id="KW-0732">Signal</keyword>
<feature type="domain" description="Rhodanese" evidence="2">
    <location>
        <begin position="34"/>
        <end position="124"/>
    </location>
</feature>
<dbReference type="PROSITE" id="PS50206">
    <property type="entry name" value="RHODANESE_3"/>
    <property type="match status" value="1"/>
</dbReference>
<accession>A0A8B6X7V4</accession>
<reference evidence="4" key="3">
    <citation type="submission" date="2025-08" db="UniProtKB">
        <authorList>
            <consortium name="RefSeq"/>
        </authorList>
    </citation>
    <scope>IDENTIFICATION</scope>
</reference>
<dbReference type="InterPro" id="IPR050229">
    <property type="entry name" value="GlpE_sulfurtransferase"/>
</dbReference>
<name>A0A8B6X7V4_9BURK</name>